<proteinExistence type="predicted"/>
<dbReference type="KEGG" id="dka:DKAM_0453"/>
<name>B8D3U8_DESA1</name>
<dbReference type="eggNOG" id="arCOG11772">
    <property type="taxonomic scope" value="Archaea"/>
</dbReference>
<dbReference type="EMBL" id="CP001140">
    <property type="protein sequence ID" value="ACL10779.1"/>
    <property type="molecule type" value="Genomic_DNA"/>
</dbReference>
<sequence length="230" mass="25394">MYFYNLFKRRDHATVVTVVFHTMRSSDIKRAAGLLSKLRRRVSVLDAYIVYYGERTGVASSIPLHYPEELYSRGSALYDGSRLASSSLVVFINAGSKCFTPDSVVDAVDSILMGEAIIYMSAPSGSQGLFTGFKSITRELGGESTRLGLMASPAYSIVVTLAKYVKRYSFWSIEPFIALNATNTSGKAIRVNNECVDLVDLGWLEPLIITDLRSRLVRYLQPVSDMGDGS</sequence>
<accession>B8D3U8</accession>
<protein>
    <submittedName>
        <fullName evidence="1">Uncharacterized protein</fullName>
    </submittedName>
</protein>
<dbReference type="HOGENOM" id="CLU_1202586_0_0_2"/>
<dbReference type="Proteomes" id="UP000006903">
    <property type="component" value="Chromosome"/>
</dbReference>
<dbReference type="RefSeq" id="WP_012608121.1">
    <property type="nucleotide sequence ID" value="NC_011766.1"/>
</dbReference>
<organism evidence="1 2">
    <name type="scientific">Desulfurococcus amylolyticus (strain DSM 18924 / JCM 16383 / VKM B-2413 / 1221n)</name>
    <name type="common">Desulfurococcus kamchatkensis</name>
    <dbReference type="NCBI Taxonomy" id="490899"/>
    <lineage>
        <taxon>Archaea</taxon>
        <taxon>Thermoproteota</taxon>
        <taxon>Thermoprotei</taxon>
        <taxon>Desulfurococcales</taxon>
        <taxon>Desulfurococcaceae</taxon>
        <taxon>Desulfurococcus</taxon>
    </lineage>
</organism>
<evidence type="ECO:0000313" key="2">
    <source>
        <dbReference type="Proteomes" id="UP000006903"/>
    </source>
</evidence>
<reference evidence="1 2" key="1">
    <citation type="journal article" date="2009" name="J. Bacteriol.">
        <title>Complete genome sequence of the anaerobic, protein-degrading hyperthermophilic crenarchaeon Desulfurococcus kamchatkensis.</title>
        <authorList>
            <person name="Ravin N.V."/>
            <person name="Mardanov A.V."/>
            <person name="Beletsky A.V."/>
            <person name="Kublanov I.V."/>
            <person name="Kolganova T.V."/>
            <person name="Lebedinsky A.V."/>
            <person name="Chernyh N.A."/>
            <person name="Bonch-Osmolovskaya E.A."/>
            <person name="Skryabin K.G."/>
        </authorList>
    </citation>
    <scope>NUCLEOTIDE SEQUENCE [LARGE SCALE GENOMIC DNA]</scope>
    <source>
        <strain evidence="2">DSM 18924 / JCM 16383 / VKM B-2413 / 1221n</strain>
    </source>
</reference>
<dbReference type="GeneID" id="7170690"/>
<evidence type="ECO:0000313" key="1">
    <source>
        <dbReference type="EMBL" id="ACL10779.1"/>
    </source>
</evidence>
<dbReference type="AlphaFoldDB" id="B8D3U8"/>
<dbReference type="STRING" id="490899.DKAM_0453"/>
<gene>
    <name evidence="1" type="ordered locus">DKAM_0453</name>
</gene>